<evidence type="ECO:0000313" key="4">
    <source>
        <dbReference type="Proteomes" id="UP000095038"/>
    </source>
</evidence>
<evidence type="ECO:0000256" key="2">
    <source>
        <dbReference type="ARBA" id="ARBA00012176"/>
    </source>
</evidence>
<dbReference type="PANTHER" id="PTHR12993:SF11">
    <property type="entry name" value="N-ACETYLGLUCOSAMINYL-PHOSPHATIDYLINOSITOL DE-N-ACETYLASE"/>
    <property type="match status" value="1"/>
</dbReference>
<dbReference type="SUPFAM" id="SSF102588">
    <property type="entry name" value="LmbE-like"/>
    <property type="match status" value="1"/>
</dbReference>
<dbReference type="Pfam" id="PF02585">
    <property type="entry name" value="PIG-L"/>
    <property type="match status" value="1"/>
</dbReference>
<dbReference type="GO" id="GO:0005783">
    <property type="term" value="C:endoplasmic reticulum"/>
    <property type="evidence" value="ECO:0007669"/>
    <property type="project" value="TreeGrafter"/>
</dbReference>
<proteinExistence type="inferred from homology"/>
<dbReference type="AlphaFoldDB" id="A0A1D2VRK3"/>
<dbReference type="EC" id="3.5.1.89" evidence="2"/>
<dbReference type="GeneID" id="30963813"/>
<evidence type="ECO:0000313" key="3">
    <source>
        <dbReference type="EMBL" id="ODV64208.1"/>
    </source>
</evidence>
<name>A0A1D2VRK3_9ASCO</name>
<dbReference type="GO" id="GO:0006506">
    <property type="term" value="P:GPI anchor biosynthetic process"/>
    <property type="evidence" value="ECO:0007669"/>
    <property type="project" value="UniProtKB-UniPathway"/>
</dbReference>
<dbReference type="GO" id="GO:0016020">
    <property type="term" value="C:membrane"/>
    <property type="evidence" value="ECO:0007669"/>
    <property type="project" value="GOC"/>
</dbReference>
<dbReference type="RefSeq" id="XP_020050515.1">
    <property type="nucleotide sequence ID" value="XM_020190177.1"/>
</dbReference>
<dbReference type="Gene3D" id="3.40.50.10320">
    <property type="entry name" value="LmbE-like"/>
    <property type="match status" value="1"/>
</dbReference>
<dbReference type="InterPro" id="IPR003737">
    <property type="entry name" value="GlcNAc_PI_deacetylase-related"/>
</dbReference>
<protein>
    <recommendedName>
        <fullName evidence="2">N-acetylglucosaminylphosphatidylinositol deacetylase</fullName>
        <ecNumber evidence="2">3.5.1.89</ecNumber>
    </recommendedName>
</protein>
<dbReference type="FunCoup" id="A0A1D2VRK3">
    <property type="interactions" value="532"/>
</dbReference>
<reference evidence="4" key="1">
    <citation type="submission" date="2016-05" db="EMBL/GenBank/DDBJ databases">
        <title>Comparative genomics of biotechnologically important yeasts.</title>
        <authorList>
            <consortium name="DOE Joint Genome Institute"/>
            <person name="Riley R."/>
            <person name="Haridas S."/>
            <person name="Wolfe K.H."/>
            <person name="Lopes M.R."/>
            <person name="Hittinger C.T."/>
            <person name="Goker M."/>
            <person name="Salamov A."/>
            <person name="Wisecaver J."/>
            <person name="Long T.M."/>
            <person name="Aerts A.L."/>
            <person name="Barry K."/>
            <person name="Choi C."/>
            <person name="Clum A."/>
            <person name="Coughlan A.Y."/>
            <person name="Deshpande S."/>
            <person name="Douglass A.P."/>
            <person name="Hanson S.J."/>
            <person name="Klenk H.-P."/>
            <person name="Labutti K."/>
            <person name="Lapidus A."/>
            <person name="Lindquist E."/>
            <person name="Lipzen A."/>
            <person name="Meier-Kolthoff J.P."/>
            <person name="Ohm R.A."/>
            <person name="Otillar R.P."/>
            <person name="Pangilinan J."/>
            <person name="Peng Y."/>
            <person name="Rokas A."/>
            <person name="Rosa C.A."/>
            <person name="Scheuner C."/>
            <person name="Sibirny A.A."/>
            <person name="Slot J.C."/>
            <person name="Stielow J.B."/>
            <person name="Sun H."/>
            <person name="Kurtzman C.P."/>
            <person name="Blackwell M."/>
            <person name="Grigoriev I.V."/>
            <person name="Jeffries T.W."/>
        </authorList>
    </citation>
    <scope>NUCLEOTIDE SEQUENCE [LARGE SCALE GENOMIC DNA]</scope>
    <source>
        <strain evidence="4">DSM 1968</strain>
    </source>
</reference>
<gene>
    <name evidence="3" type="ORF">ASCRUDRAFT_30311</name>
</gene>
<sequence>MVSLATFPKKLFKWFLAINLLWIFLSTTLPAIISSSNQPILKLTTNRRLDAAQLSINSIPSSLRNASIYLVIAHPDDEVMFFSPSIIELNKKIYNNTLNIICFSNGNNDGLGHIRSSEIVHSGVILGLDAVSIHVIQNEIDFKDSMSIIWDSQKISNQLNHLISNNKLHNKIVLLSFDQLGISNHPNHKSLYYGCLDFIKSFSKSYNHHQLVFYKLNSLNFFQKYSFTLLTNFHLLKNHLILLYSNNPSFDEKIVDISSNFPSVILSLAAMSFAHDSQMVWFRWGWLLFSRFLNYNQLIHVQF</sequence>
<comment type="similarity">
    <text evidence="1">Belongs to the PIGL family.</text>
</comment>
<accession>A0A1D2VRK3</accession>
<dbReference type="PANTHER" id="PTHR12993">
    <property type="entry name" value="N-ACETYLGLUCOSAMINYL-PHOSPHATIDYLINOSITOL DE-N-ACETYLASE-RELATED"/>
    <property type="match status" value="1"/>
</dbReference>
<dbReference type="GO" id="GO:0000225">
    <property type="term" value="F:N-acetylglucosaminylphosphatidylinositol deacetylase activity"/>
    <property type="evidence" value="ECO:0007669"/>
    <property type="project" value="UniProtKB-EC"/>
</dbReference>
<dbReference type="InterPro" id="IPR024078">
    <property type="entry name" value="LmbE-like_dom_sf"/>
</dbReference>
<dbReference type="Proteomes" id="UP000095038">
    <property type="component" value="Unassembled WGS sequence"/>
</dbReference>
<dbReference type="EMBL" id="KV454475">
    <property type="protein sequence ID" value="ODV64208.1"/>
    <property type="molecule type" value="Genomic_DNA"/>
</dbReference>
<keyword evidence="4" id="KW-1185">Reference proteome</keyword>
<dbReference type="InParanoid" id="A0A1D2VRK3"/>
<organism evidence="3 4">
    <name type="scientific">Ascoidea rubescens DSM 1968</name>
    <dbReference type="NCBI Taxonomy" id="1344418"/>
    <lineage>
        <taxon>Eukaryota</taxon>
        <taxon>Fungi</taxon>
        <taxon>Dikarya</taxon>
        <taxon>Ascomycota</taxon>
        <taxon>Saccharomycotina</taxon>
        <taxon>Saccharomycetes</taxon>
        <taxon>Ascoideaceae</taxon>
        <taxon>Ascoidea</taxon>
    </lineage>
</organism>
<evidence type="ECO:0000256" key="1">
    <source>
        <dbReference type="ARBA" id="ARBA00006066"/>
    </source>
</evidence>
<dbReference type="OrthoDB" id="440160at2759"/>
<dbReference type="UniPathway" id="UPA00196"/>
<dbReference type="STRING" id="1344418.A0A1D2VRK3"/>